<evidence type="ECO:0000256" key="1">
    <source>
        <dbReference type="SAM" id="Phobius"/>
    </source>
</evidence>
<dbReference type="SUPFAM" id="SSF48371">
    <property type="entry name" value="ARM repeat"/>
    <property type="match status" value="1"/>
</dbReference>
<keyword evidence="1" id="KW-1133">Transmembrane helix</keyword>
<dbReference type="KEGG" id="mpd:MCP_2031"/>
<evidence type="ECO:0000313" key="2">
    <source>
        <dbReference type="EMBL" id="BAI62103.1"/>
    </source>
</evidence>
<evidence type="ECO:0000313" key="3">
    <source>
        <dbReference type="Proteomes" id="UP000001882"/>
    </source>
</evidence>
<dbReference type="Proteomes" id="UP000001882">
    <property type="component" value="Chromosome"/>
</dbReference>
<keyword evidence="1" id="KW-0472">Membrane</keyword>
<reference evidence="2 3" key="1">
    <citation type="journal article" date="2007" name="Appl. Environ. Microbiol.">
        <title>Isolation of key methanogens for global methane emission from rice paddy fields: a novel isolate affiliated with the clone cluster rice cluster I.</title>
        <authorList>
            <person name="Sakai S."/>
            <person name="Imachi H."/>
            <person name="Sekiguchi Y."/>
            <person name="Ohashi A."/>
            <person name="Harada H."/>
            <person name="Kamagata Y."/>
        </authorList>
    </citation>
    <scope>NUCLEOTIDE SEQUENCE [LARGE SCALE GENOMIC DNA]</scope>
    <source>
        <strain evidence="3">DSM 17711 / JCM 13418 / NBRC 101707 / SANAE</strain>
    </source>
</reference>
<dbReference type="InParanoid" id="D1Z081"/>
<name>D1Z081_METPS</name>
<dbReference type="eggNOG" id="arCOG02966">
    <property type="taxonomic scope" value="Archaea"/>
</dbReference>
<dbReference type="EMBL" id="AP011532">
    <property type="protein sequence ID" value="BAI62103.1"/>
    <property type="molecule type" value="Genomic_DNA"/>
</dbReference>
<dbReference type="STRING" id="304371.MCP_2031"/>
<dbReference type="GO" id="GO:0016491">
    <property type="term" value="F:oxidoreductase activity"/>
    <property type="evidence" value="ECO:0007669"/>
    <property type="project" value="TreeGrafter"/>
</dbReference>
<accession>D1Z081</accession>
<dbReference type="InterPro" id="IPR004155">
    <property type="entry name" value="PBS_lyase_HEAT"/>
</dbReference>
<sequence length="674" mass="75080">MVEYPSNSWKGEQLQEALKSKDVLLKMGAIRVLQEEPNDEYIATLVDTLNDSDRLVRINAAITLGRAKSPLAVPALVYHAVADQDKDVRSYASWAYRQLDYQKASPYLVKVLLESDNHDMIRFAAGEIRQKNDLKAVDTLIQRFQSKGMYTGYDPDMAAVNGLYEIGYATVEPLLKCLDSEDTRVQANAAYTLGKIGDDRAIQPLINHLAKADLEMRSRISDALIKIGRASIPALIRLLDNKDSELKWIAAYSLAQIGPDAEVALLKNLKMRGPAASEEIVYALGIAGRKDSFSPLYETYISTPDDSVKAWSSISLANIAASSYYEVTDRASANKFLDELGDQLKPHMLLSYDTLYALGKIYIDRAATTDVVAFKSNMETGVKCFDLSIIERDNAAARAFRLFYGSYLKLMASKSPDIMNYIERDITDLKKEAERSSNKKEILFLMDKLLKILQGAYEDRGFDFTGNFREYAGYCKQMEPFLDDFYHAEDPKKPMGKEQPTLHADVGMIQDKIDALLKSFEKSDDAESIALAYRLSTEVARIDTGIYDDYRIAESCLKGIVSRMAIPNEEKSDLYFKILLISKNGVSQIQLVLDRMLKGANVAPVAKKSAGVAKADVKKPGMLEYIAIAIIIILIVAIIVIALHKFNIVPLPFRLPVSWLNPSLADALLGSGLI</sequence>
<keyword evidence="3" id="KW-1185">Reference proteome</keyword>
<dbReference type="Gene3D" id="1.25.10.10">
    <property type="entry name" value="Leucine-rich Repeat Variant"/>
    <property type="match status" value="2"/>
</dbReference>
<dbReference type="PANTHER" id="PTHR12697">
    <property type="entry name" value="PBS LYASE HEAT-LIKE PROTEIN"/>
    <property type="match status" value="1"/>
</dbReference>
<dbReference type="InterPro" id="IPR011989">
    <property type="entry name" value="ARM-like"/>
</dbReference>
<dbReference type="SMART" id="SM00567">
    <property type="entry name" value="EZ_HEAT"/>
    <property type="match status" value="5"/>
</dbReference>
<organism evidence="2 3">
    <name type="scientific">Methanocella paludicola (strain DSM 17711 / JCM 13418 / NBRC 101707 / SANAE)</name>
    <dbReference type="NCBI Taxonomy" id="304371"/>
    <lineage>
        <taxon>Archaea</taxon>
        <taxon>Methanobacteriati</taxon>
        <taxon>Methanobacteriota</taxon>
        <taxon>Stenosarchaea group</taxon>
        <taxon>Methanomicrobia</taxon>
        <taxon>Methanocellales</taxon>
        <taxon>Methanocellaceae</taxon>
        <taxon>Methanocella</taxon>
    </lineage>
</organism>
<reference evidence="3" key="3">
    <citation type="journal article" date="2011" name="PLoS ONE">
        <title>Genome sequence of a mesophilic hydrogenotrophic methanogen Methanocella paludicola, the first cultivated representative of the order Methanocellales.</title>
        <authorList>
            <person name="Sakai S."/>
            <person name="Takaki Y."/>
            <person name="Shimamura S."/>
            <person name="Sekine M."/>
            <person name="Tajima T."/>
            <person name="Kosugi H."/>
            <person name="Ichikawa N."/>
            <person name="Tasumi E."/>
            <person name="Hiraki A.T."/>
            <person name="Shimizu A."/>
            <person name="Kato Y."/>
            <person name="Nishiko R."/>
            <person name="Mori K."/>
            <person name="Fujita N."/>
            <person name="Imachi H."/>
            <person name="Takai K."/>
        </authorList>
    </citation>
    <scope>NUCLEOTIDE SEQUENCE [LARGE SCALE GENOMIC DNA]</scope>
    <source>
        <strain evidence="3">DSM 17711 / JCM 13418 / NBRC 101707 / SANAE</strain>
    </source>
</reference>
<evidence type="ECO:0008006" key="4">
    <source>
        <dbReference type="Google" id="ProtNLM"/>
    </source>
</evidence>
<reference evidence="2 3" key="2">
    <citation type="journal article" date="2008" name="Int. J. Syst. Evol. Microbiol.">
        <title>Methanocella paludicola gen. nov., sp. nov., a methane-producing archaeon, the first isolate of the lineage 'Rice Cluster I', and proposal of the new archaeal order Methanocellales ord. nov.</title>
        <authorList>
            <person name="Sakai S."/>
            <person name="Imachi H."/>
            <person name="Hanada S."/>
            <person name="Ohashi A."/>
            <person name="Harada H."/>
            <person name="Kamagata Y."/>
        </authorList>
    </citation>
    <scope>NUCLEOTIDE SEQUENCE [LARGE SCALE GENOMIC DNA]</scope>
    <source>
        <strain evidence="3">DSM 17711 / JCM 13418 / NBRC 101707 / SANAE</strain>
    </source>
</reference>
<feature type="transmembrane region" description="Helical" evidence="1">
    <location>
        <begin position="625"/>
        <end position="644"/>
    </location>
</feature>
<gene>
    <name evidence="2" type="ordered locus">MCP_2031</name>
</gene>
<dbReference type="PANTHER" id="PTHR12697:SF5">
    <property type="entry name" value="DEOXYHYPUSINE HYDROXYLASE"/>
    <property type="match status" value="1"/>
</dbReference>
<dbReference type="OrthoDB" id="10495at2157"/>
<keyword evidence="1" id="KW-0812">Transmembrane</keyword>
<dbReference type="InterPro" id="IPR016024">
    <property type="entry name" value="ARM-type_fold"/>
</dbReference>
<dbReference type="AlphaFoldDB" id="D1Z081"/>
<protein>
    <recommendedName>
        <fullName evidence="4">HEAT repeat domain-containing protein</fullName>
    </recommendedName>
</protein>
<dbReference type="Pfam" id="PF13646">
    <property type="entry name" value="HEAT_2"/>
    <property type="match status" value="2"/>
</dbReference>
<proteinExistence type="predicted"/>